<gene>
    <name evidence="1" type="ORF">S01H1_18061</name>
</gene>
<dbReference type="Gene3D" id="3.40.50.1820">
    <property type="entry name" value="alpha/beta hydrolase"/>
    <property type="match status" value="1"/>
</dbReference>
<reference evidence="1" key="1">
    <citation type="journal article" date="2014" name="Front. Microbiol.">
        <title>High frequency of phylogenetically diverse reductive dehalogenase-homologous genes in deep subseafloor sedimentary metagenomes.</title>
        <authorList>
            <person name="Kawai M."/>
            <person name="Futagami T."/>
            <person name="Toyoda A."/>
            <person name="Takaki Y."/>
            <person name="Nishi S."/>
            <person name="Hori S."/>
            <person name="Arai W."/>
            <person name="Tsubouchi T."/>
            <person name="Morono Y."/>
            <person name="Uchiyama I."/>
            <person name="Ito T."/>
            <person name="Fujiyama A."/>
            <person name="Inagaki F."/>
            <person name="Takami H."/>
        </authorList>
    </citation>
    <scope>NUCLEOTIDE SEQUENCE</scope>
    <source>
        <strain evidence="1">Expedition CK06-06</strain>
    </source>
</reference>
<feature type="non-terminal residue" evidence="1">
    <location>
        <position position="1"/>
    </location>
</feature>
<protein>
    <recommendedName>
        <fullName evidence="2">Alpha/beta hydrolase</fullName>
    </recommendedName>
</protein>
<dbReference type="SUPFAM" id="SSF53474">
    <property type="entry name" value="alpha/beta-Hydrolases"/>
    <property type="match status" value="1"/>
</dbReference>
<evidence type="ECO:0008006" key="2">
    <source>
        <dbReference type="Google" id="ProtNLM"/>
    </source>
</evidence>
<comment type="caution">
    <text evidence="1">The sequence shown here is derived from an EMBL/GenBank/DDBJ whole genome shotgun (WGS) entry which is preliminary data.</text>
</comment>
<accession>X0SN52</accession>
<name>X0SN52_9ZZZZ</name>
<dbReference type="AlphaFoldDB" id="X0SN52"/>
<dbReference type="PANTHER" id="PTHR12277:SF81">
    <property type="entry name" value="PROTEIN ABHD13"/>
    <property type="match status" value="1"/>
</dbReference>
<proteinExistence type="predicted"/>
<dbReference type="InterPro" id="IPR029058">
    <property type="entry name" value="AB_hydrolase_fold"/>
</dbReference>
<dbReference type="PANTHER" id="PTHR12277">
    <property type="entry name" value="ALPHA/BETA HYDROLASE DOMAIN-CONTAINING PROTEIN"/>
    <property type="match status" value="1"/>
</dbReference>
<evidence type="ECO:0000313" key="1">
    <source>
        <dbReference type="EMBL" id="GAF77312.1"/>
    </source>
</evidence>
<dbReference type="EMBL" id="BARS01009626">
    <property type="protein sequence ID" value="GAF77312.1"/>
    <property type="molecule type" value="Genomic_DNA"/>
</dbReference>
<sequence length="161" mass="18510">YKWLTEEGPRLAGTQKKISPADIIIFGRSLGGSIAAQLASRVEARTLVIESVFTSYVDIGRKFYPYMPVRWFARFSYKTIDYIKDVLCPVMIIHSRNDEIVPFEFGLELYEVANEPKELVEIFGGHNDSFLVSGEIYKNAWTNWLKFLKECKSQADRQQAS</sequence>
<organism evidence="1">
    <name type="scientific">marine sediment metagenome</name>
    <dbReference type="NCBI Taxonomy" id="412755"/>
    <lineage>
        <taxon>unclassified sequences</taxon>
        <taxon>metagenomes</taxon>
        <taxon>ecological metagenomes</taxon>
    </lineage>
</organism>